<dbReference type="OrthoDB" id="3524154at2759"/>
<dbReference type="PANTHER" id="PTHR35392">
    <property type="entry name" value="ZN(II)2CYS6 TRANSCRIPTION FACTOR (EUROFUNG)-RELATED-RELATED"/>
    <property type="match status" value="1"/>
</dbReference>
<gene>
    <name evidence="2" type="ORF">LY89DRAFT_271405</name>
</gene>
<evidence type="ECO:0000256" key="1">
    <source>
        <dbReference type="SAM" id="MobiDB-lite"/>
    </source>
</evidence>
<feature type="compositionally biased region" description="Low complexity" evidence="1">
    <location>
        <begin position="106"/>
        <end position="121"/>
    </location>
</feature>
<dbReference type="InParanoid" id="A0A132BDT8"/>
<dbReference type="STRING" id="149040.A0A132BDT8"/>
<proteinExistence type="predicted"/>
<feature type="region of interest" description="Disordered" evidence="1">
    <location>
        <begin position="102"/>
        <end position="171"/>
    </location>
</feature>
<dbReference type="GeneID" id="28816092"/>
<sequence length="429" mass="47980">MEHAMSHEADLMDWSSTLLQTPNMSDNLSSFMPVAGNAGPDWNPDTTYPTHLDLRSNEMDRTDSFFADWPNFQESIMHGSAHEYTYGNPGFASPSSALSVGSGHLSIGSGASSNHSSSSWRGRSKIKKLFSRSSSKTGGAKSAMEDGMPSWSLNGAKKHISPSPRRTGRLTDEGRAGMRLLSGKGACWKCKILKKSCDPGDPCKECTSTIKVAWKKVGCQRGALGENYKPVQLCPLSSSLETAFGPYSSEEEEWEAKQAEANRLWEEEMKARCAEIGATRLRIHHRSYLRHFPAEELPVLLLKGEKLKEQVVKAMKELAPSLEDPKRKQEVFMLLYHASLYEEWFQPRIHRQCNLIHLSIRCLNHSLDAIRSQASQISLHHACKPQRCRLHSIAKLQQSSSRYIRCPPRSHVQQIAIRKSSILVAGHLL</sequence>
<dbReference type="InterPro" id="IPR052973">
    <property type="entry name" value="Fungal_sec-metab_reg_TF"/>
</dbReference>
<dbReference type="PANTHER" id="PTHR35392:SF1">
    <property type="entry name" value="ZN(II)2CYS6 TRANSCRIPTION FACTOR (EUROFUNG)"/>
    <property type="match status" value="1"/>
</dbReference>
<keyword evidence="3" id="KW-1185">Reference proteome</keyword>
<dbReference type="KEGG" id="psco:LY89DRAFT_271405"/>
<reference evidence="2 3" key="1">
    <citation type="submission" date="2015-10" db="EMBL/GenBank/DDBJ databases">
        <title>Full genome of DAOMC 229536 Phialocephala scopiformis, a fungal endophyte of spruce producing the potent anti-insectan compound rugulosin.</title>
        <authorList>
            <consortium name="DOE Joint Genome Institute"/>
            <person name="Walker A.K."/>
            <person name="Frasz S.L."/>
            <person name="Seifert K.A."/>
            <person name="Miller J.D."/>
            <person name="Mondo S.J."/>
            <person name="Labutti K."/>
            <person name="Lipzen A."/>
            <person name="Dockter R."/>
            <person name="Kennedy M."/>
            <person name="Grigoriev I.V."/>
            <person name="Spatafora J.W."/>
        </authorList>
    </citation>
    <scope>NUCLEOTIDE SEQUENCE [LARGE SCALE GENOMIC DNA]</scope>
    <source>
        <strain evidence="2 3">CBS 120377</strain>
    </source>
</reference>
<dbReference type="RefSeq" id="XP_018064514.1">
    <property type="nucleotide sequence ID" value="XM_018206366.1"/>
</dbReference>
<dbReference type="EMBL" id="KQ947430">
    <property type="protein sequence ID" value="KUJ10159.1"/>
    <property type="molecule type" value="Genomic_DNA"/>
</dbReference>
<evidence type="ECO:0000313" key="2">
    <source>
        <dbReference type="EMBL" id="KUJ10159.1"/>
    </source>
</evidence>
<organism evidence="2 3">
    <name type="scientific">Mollisia scopiformis</name>
    <name type="common">Conifer needle endophyte fungus</name>
    <name type="synonym">Phialocephala scopiformis</name>
    <dbReference type="NCBI Taxonomy" id="149040"/>
    <lineage>
        <taxon>Eukaryota</taxon>
        <taxon>Fungi</taxon>
        <taxon>Dikarya</taxon>
        <taxon>Ascomycota</taxon>
        <taxon>Pezizomycotina</taxon>
        <taxon>Leotiomycetes</taxon>
        <taxon>Helotiales</taxon>
        <taxon>Mollisiaceae</taxon>
        <taxon>Mollisia</taxon>
    </lineage>
</organism>
<dbReference type="Proteomes" id="UP000070700">
    <property type="component" value="Unassembled WGS sequence"/>
</dbReference>
<accession>A0A132BDT8</accession>
<evidence type="ECO:0000313" key="3">
    <source>
        <dbReference type="Proteomes" id="UP000070700"/>
    </source>
</evidence>
<dbReference type="AlphaFoldDB" id="A0A132BDT8"/>
<protein>
    <submittedName>
        <fullName evidence="2">Uncharacterized protein</fullName>
    </submittedName>
</protein>
<name>A0A132BDT8_MOLSC</name>